<organism evidence="2 3">
    <name type="scientific">Lysobacter hankyongensis</name>
    <dbReference type="NCBI Taxonomy" id="1176535"/>
    <lineage>
        <taxon>Bacteria</taxon>
        <taxon>Pseudomonadati</taxon>
        <taxon>Pseudomonadota</taxon>
        <taxon>Gammaproteobacteria</taxon>
        <taxon>Lysobacterales</taxon>
        <taxon>Lysobacteraceae</taxon>
        <taxon>Lysobacter</taxon>
    </lineage>
</organism>
<keyword evidence="1" id="KW-0732">Signal</keyword>
<evidence type="ECO:0000313" key="2">
    <source>
        <dbReference type="EMBL" id="GAA4792096.1"/>
    </source>
</evidence>
<proteinExistence type="predicted"/>
<reference evidence="3" key="1">
    <citation type="journal article" date="2019" name="Int. J. Syst. Evol. Microbiol.">
        <title>The Global Catalogue of Microorganisms (GCM) 10K type strain sequencing project: providing services to taxonomists for standard genome sequencing and annotation.</title>
        <authorList>
            <consortium name="The Broad Institute Genomics Platform"/>
            <consortium name="The Broad Institute Genome Sequencing Center for Infectious Disease"/>
            <person name="Wu L."/>
            <person name="Ma J."/>
        </authorList>
    </citation>
    <scope>NUCLEOTIDE SEQUENCE [LARGE SCALE GENOMIC DNA]</scope>
    <source>
        <strain evidence="3">JCM 18204</strain>
    </source>
</reference>
<dbReference type="SUPFAM" id="SSF51445">
    <property type="entry name" value="(Trans)glycosidases"/>
    <property type="match status" value="1"/>
</dbReference>
<gene>
    <name evidence="2" type="ORF">GCM10023307_16790</name>
</gene>
<feature type="signal peptide" evidence="1">
    <location>
        <begin position="1"/>
        <end position="26"/>
    </location>
</feature>
<protein>
    <submittedName>
        <fullName evidence="2">Uncharacterized protein</fullName>
    </submittedName>
</protein>
<evidence type="ECO:0000313" key="3">
    <source>
        <dbReference type="Proteomes" id="UP001499959"/>
    </source>
</evidence>
<comment type="caution">
    <text evidence="2">The sequence shown here is derived from an EMBL/GenBank/DDBJ whole genome shotgun (WGS) entry which is preliminary data.</text>
</comment>
<feature type="chain" id="PRO_5045274986" evidence="1">
    <location>
        <begin position="27"/>
        <end position="447"/>
    </location>
</feature>
<name>A0ABP9B8T3_9GAMM</name>
<evidence type="ECO:0000256" key="1">
    <source>
        <dbReference type="SAM" id="SignalP"/>
    </source>
</evidence>
<dbReference type="EMBL" id="BAABJE010000007">
    <property type="protein sequence ID" value="GAA4792096.1"/>
    <property type="molecule type" value="Genomic_DNA"/>
</dbReference>
<dbReference type="Proteomes" id="UP001499959">
    <property type="component" value="Unassembled WGS sequence"/>
</dbReference>
<dbReference type="RefSeq" id="WP_345302874.1">
    <property type="nucleotide sequence ID" value="NZ_BAABJE010000007.1"/>
</dbReference>
<keyword evidence="3" id="KW-1185">Reference proteome</keyword>
<sequence length="447" mass="49100">MRLAKHLWKAALCAGLAASAPHAAMAEDSIVATTCALPAGQTMCTLNIRWQSSSKEAMVYVVDPMTGDARLWAANGTSGDQDWPYAVQWPGQEFEVRVNGIATARTRVWGKRMQKAALAGGMNYFYYDIDYAQNPEGQWVPYTAMEGLGHFVLGETVMNQLIEMHEAGARTLRIPVWFLDEGRMGTPPNDYACGPDPAPSDPVSKRGASGGLEAACRTNLAKLLNYAQQIGYEHVIVGLFPQWRNDPWSCELSEPKRWQALADQNYRVIADLRAIARASGLKYMIDLGNEGIPQTGRPACHFDYVRATWNRYAAEFGTLDTVGFSIAVDSTWTAQHRYGQIASLYGSRTPTAIDVHVYGDGSNGNTDAAIFSALLAQQSALPAKYRALPWIVGEAFFNDAAAAQAFANGAASKEILFVNHWPLARSPRRMVPPASFPLFDAYRQRGF</sequence>
<accession>A0ABP9B8T3</accession>
<dbReference type="InterPro" id="IPR017853">
    <property type="entry name" value="GH"/>
</dbReference>